<evidence type="ECO:0000259" key="3">
    <source>
        <dbReference type="PROSITE" id="PS50011"/>
    </source>
</evidence>
<dbReference type="PANTHER" id="PTHR11909">
    <property type="entry name" value="CASEIN KINASE-RELATED"/>
    <property type="match status" value="1"/>
</dbReference>
<feature type="domain" description="Protein kinase" evidence="3">
    <location>
        <begin position="84"/>
        <end position="404"/>
    </location>
</feature>
<feature type="region of interest" description="Disordered" evidence="2">
    <location>
        <begin position="532"/>
        <end position="561"/>
    </location>
</feature>
<dbReference type="GO" id="GO:0005524">
    <property type="term" value="F:ATP binding"/>
    <property type="evidence" value="ECO:0007669"/>
    <property type="project" value="InterPro"/>
</dbReference>
<protein>
    <recommendedName>
        <fullName evidence="1">Casein kinase I</fullName>
    </recommendedName>
</protein>
<dbReference type="InterPro" id="IPR050235">
    <property type="entry name" value="CK1_Ser-Thr_kinase"/>
</dbReference>
<proteinExistence type="predicted"/>
<organism evidence="4">
    <name type="scientific">Alexandrium monilatum</name>
    <dbReference type="NCBI Taxonomy" id="311494"/>
    <lineage>
        <taxon>Eukaryota</taxon>
        <taxon>Sar</taxon>
        <taxon>Alveolata</taxon>
        <taxon>Dinophyceae</taxon>
        <taxon>Gonyaulacales</taxon>
        <taxon>Pyrocystaceae</taxon>
        <taxon>Alexandrium</taxon>
    </lineage>
</organism>
<evidence type="ECO:0000313" key="4">
    <source>
        <dbReference type="EMBL" id="CAE4635773.1"/>
    </source>
</evidence>
<dbReference type="PROSITE" id="PS50011">
    <property type="entry name" value="PROTEIN_KINASE_DOM"/>
    <property type="match status" value="1"/>
</dbReference>
<dbReference type="Gene3D" id="1.10.510.10">
    <property type="entry name" value="Transferase(Phosphotransferase) domain 1"/>
    <property type="match status" value="1"/>
</dbReference>
<dbReference type="SUPFAM" id="SSF56112">
    <property type="entry name" value="Protein kinase-like (PK-like)"/>
    <property type="match status" value="1"/>
</dbReference>
<dbReference type="SMART" id="SM00220">
    <property type="entry name" value="S_TKc"/>
    <property type="match status" value="1"/>
</dbReference>
<sequence length="585" mass="64795">MSRYNLKAPGRFCIVSSHDEWKSTEDMSWDSGVYRYKGRLLGPGKSFQILRGGSREAAVYPSVCNATPGVAHVLRGPDRHGRGFHWTVQSKEGEHGDVEVVLSCPKGIVLSLTWLRNGEALPDIRPGVDVAHASDREGQLKLFQKNFGQWQLRGEIGRGKQRGAVFQAEGRGGRAAVKFPVSVREIQHLSALQGVAGVPELLDYSNGPQGGPFHVTPILGESLEGLLRCREDSGMGSRISWSAARALGRSLLATLQGIHERGVIHCDLSPLNVLVGPRCCPFLIDFGQSRALGSAHCEKAEGTVEYNSIRAGYPGQRTPADDLESLGWVMWRCVVGPLPWRDLPGEVDWRDRRARQRVYERVSQMKQRLLEEGFDALGECWAYCPDGLQEYLRRTWLEANRGYLEVASAVYKDLASLLDCPDGEQHWADVATSKPRTLYEARHDRLLWRPLEAARLLDAEASPVAEFMRVMGTGGTEIRDGGLWAQLDPVWLPGLPTALCQRGGWALVADWAGQLLWRVPIKGEYIPQVRAAPSTKTTEPAGDAQEGGFAREQEEEEDDDECRWLKAVAADAALQYSRTREPAVS</sequence>
<dbReference type="EMBL" id="HBNR01064572">
    <property type="protein sequence ID" value="CAE4635773.1"/>
    <property type="molecule type" value="Transcribed_RNA"/>
</dbReference>
<dbReference type="InterPro" id="IPR011009">
    <property type="entry name" value="Kinase-like_dom_sf"/>
</dbReference>
<name>A0A7S4S669_9DINO</name>
<reference evidence="4" key="1">
    <citation type="submission" date="2021-01" db="EMBL/GenBank/DDBJ databases">
        <authorList>
            <person name="Corre E."/>
            <person name="Pelletier E."/>
            <person name="Niang G."/>
            <person name="Scheremetjew M."/>
            <person name="Finn R."/>
            <person name="Kale V."/>
            <person name="Holt S."/>
            <person name="Cochrane G."/>
            <person name="Meng A."/>
            <person name="Brown T."/>
            <person name="Cohen L."/>
        </authorList>
    </citation>
    <scope>NUCLEOTIDE SEQUENCE</scope>
    <source>
        <strain evidence="4">CCMP3105</strain>
    </source>
</reference>
<evidence type="ECO:0000256" key="2">
    <source>
        <dbReference type="SAM" id="MobiDB-lite"/>
    </source>
</evidence>
<dbReference type="InterPro" id="IPR008266">
    <property type="entry name" value="Tyr_kinase_AS"/>
</dbReference>
<dbReference type="AlphaFoldDB" id="A0A7S4S669"/>
<dbReference type="PROSITE" id="PS00109">
    <property type="entry name" value="PROTEIN_KINASE_TYR"/>
    <property type="match status" value="1"/>
</dbReference>
<evidence type="ECO:0000256" key="1">
    <source>
        <dbReference type="ARBA" id="ARBA00023860"/>
    </source>
</evidence>
<dbReference type="GO" id="GO:0004672">
    <property type="term" value="F:protein kinase activity"/>
    <property type="evidence" value="ECO:0007669"/>
    <property type="project" value="InterPro"/>
</dbReference>
<accession>A0A7S4S669</accession>
<dbReference type="InterPro" id="IPR000719">
    <property type="entry name" value="Prot_kinase_dom"/>
</dbReference>
<dbReference type="Pfam" id="PF00069">
    <property type="entry name" value="Pkinase"/>
    <property type="match status" value="1"/>
</dbReference>
<gene>
    <name evidence="4" type="ORF">AMON00008_LOCUS45601</name>
</gene>